<reference evidence="2 3" key="1">
    <citation type="submission" date="2023-01" db="EMBL/GenBank/DDBJ databases">
        <title>Analysis of 21 Apiospora genomes using comparative genomics revels a genus with tremendous synthesis potential of carbohydrate active enzymes and secondary metabolites.</title>
        <authorList>
            <person name="Sorensen T."/>
        </authorList>
    </citation>
    <scope>NUCLEOTIDE SEQUENCE [LARGE SCALE GENOMIC DNA]</scope>
    <source>
        <strain evidence="2 3">CBS 117206</strain>
    </source>
</reference>
<keyword evidence="1" id="KW-0732">Signal</keyword>
<proteinExistence type="predicted"/>
<feature type="chain" id="PRO_5043833315" evidence="1">
    <location>
        <begin position="22"/>
        <end position="226"/>
    </location>
</feature>
<evidence type="ECO:0000313" key="2">
    <source>
        <dbReference type="EMBL" id="KAK8130151.1"/>
    </source>
</evidence>
<gene>
    <name evidence="2" type="ORF">PG999_002531</name>
</gene>
<sequence length="226" mass="23630">MRTSTITLFSGLATLAGFAAAAERTVPIYIQPVTVSPAAPVLLGEVVYDDATLLSGGGAADSAAAPKVTSFEYPSDLLSPDDDDDESVHSGKQRVVPRHVRVGAWDPVAKTWASSTSLASTANFNKGLAPHFVVTLDAPSAAGKSEVVGVVLKGVRIDAGQTRDFGPQVVLRTAEPGSQVELNKPIVLSPEGRKVAEEPEKTLLQKYWWVIGIVLVLTLTGGGDGK</sequence>
<dbReference type="EMBL" id="JAQQWP010000002">
    <property type="protein sequence ID" value="KAK8130151.1"/>
    <property type="molecule type" value="Genomic_DNA"/>
</dbReference>
<dbReference type="Proteomes" id="UP001392437">
    <property type="component" value="Unassembled WGS sequence"/>
</dbReference>
<dbReference type="PANTHER" id="PTHR39219:SF1">
    <property type="entry name" value="ER MEMBRANE PROTEIN COMPLEX SUBUNIT 10"/>
    <property type="match status" value="1"/>
</dbReference>
<name>A0AAW0R8M0_9PEZI</name>
<dbReference type="PANTHER" id="PTHR39219">
    <property type="entry name" value="ER MEMBRANE PROTEIN COMPLEX SUBUNIT 10"/>
    <property type="match status" value="1"/>
</dbReference>
<accession>A0AAW0R8M0</accession>
<evidence type="ECO:0000256" key="1">
    <source>
        <dbReference type="SAM" id="SignalP"/>
    </source>
</evidence>
<organism evidence="2 3">
    <name type="scientific">Apiospora kogelbergensis</name>
    <dbReference type="NCBI Taxonomy" id="1337665"/>
    <lineage>
        <taxon>Eukaryota</taxon>
        <taxon>Fungi</taxon>
        <taxon>Dikarya</taxon>
        <taxon>Ascomycota</taxon>
        <taxon>Pezizomycotina</taxon>
        <taxon>Sordariomycetes</taxon>
        <taxon>Xylariomycetidae</taxon>
        <taxon>Amphisphaeriales</taxon>
        <taxon>Apiosporaceae</taxon>
        <taxon>Apiospora</taxon>
    </lineage>
</organism>
<dbReference type="AlphaFoldDB" id="A0AAW0R8M0"/>
<keyword evidence="3" id="KW-1185">Reference proteome</keyword>
<comment type="caution">
    <text evidence="2">The sequence shown here is derived from an EMBL/GenBank/DDBJ whole genome shotgun (WGS) entry which is preliminary data.</text>
</comment>
<protein>
    <submittedName>
        <fullName evidence="2">Uncharacterized protein</fullName>
    </submittedName>
</protein>
<evidence type="ECO:0000313" key="3">
    <source>
        <dbReference type="Proteomes" id="UP001392437"/>
    </source>
</evidence>
<feature type="signal peptide" evidence="1">
    <location>
        <begin position="1"/>
        <end position="21"/>
    </location>
</feature>